<evidence type="ECO:0000256" key="4">
    <source>
        <dbReference type="ARBA" id="ARBA00022448"/>
    </source>
</evidence>
<dbReference type="InterPro" id="IPR036300">
    <property type="entry name" value="MIR_dom_sf"/>
</dbReference>
<feature type="region of interest" description="Disordered" evidence="22">
    <location>
        <begin position="1737"/>
        <end position="1761"/>
    </location>
</feature>
<dbReference type="InterPro" id="IPR015925">
    <property type="entry name" value="Ryanodine_IP3_receptor"/>
</dbReference>
<dbReference type="InterPro" id="IPR013662">
    <property type="entry name" value="RIH_assoc-dom"/>
</dbReference>
<evidence type="ECO:0000256" key="15">
    <source>
        <dbReference type="ARBA" id="ARBA00023286"/>
    </source>
</evidence>
<evidence type="ECO:0000256" key="9">
    <source>
        <dbReference type="ARBA" id="ARBA00022824"/>
    </source>
</evidence>
<dbReference type="Pfam" id="PF08709">
    <property type="entry name" value="Ins145_P3_rec"/>
    <property type="match status" value="1"/>
</dbReference>
<accession>A0A3Q2ZNF4</accession>
<evidence type="ECO:0000256" key="3">
    <source>
        <dbReference type="ARBA" id="ARBA00009453"/>
    </source>
</evidence>
<dbReference type="Pfam" id="PF02815">
    <property type="entry name" value="MIR"/>
    <property type="match status" value="1"/>
</dbReference>
<keyword evidence="9 21" id="KW-0256">Endoplasmic reticulum</keyword>
<keyword evidence="11" id="KW-1133">Transmembrane helix</keyword>
<dbReference type="InterPro" id="IPR014821">
    <property type="entry name" value="Ins145_P3_rcpt"/>
</dbReference>
<keyword evidence="10 21" id="KW-0106">Calcium</keyword>
<comment type="function">
    <text evidence="21">Receptor for inositol 1,4,5-trisphosphate, a second messenger that mediates the release of intracellular calcium.</text>
</comment>
<evidence type="ECO:0000313" key="24">
    <source>
        <dbReference type="Ensembl" id="ENSHCOP00000028034.1"/>
    </source>
</evidence>
<keyword evidence="5 21" id="KW-0109">Calcium transport</keyword>
<dbReference type="SMART" id="SM00472">
    <property type="entry name" value="MIR"/>
    <property type="match status" value="4"/>
</dbReference>
<evidence type="ECO:0000256" key="1">
    <source>
        <dbReference type="ARBA" id="ARBA00004477"/>
    </source>
</evidence>
<proteinExistence type="inferred from homology"/>
<evidence type="ECO:0000256" key="19">
    <source>
        <dbReference type="ARBA" id="ARBA00059076"/>
    </source>
</evidence>
<feature type="compositionally biased region" description="Basic and acidic residues" evidence="22">
    <location>
        <begin position="1738"/>
        <end position="1753"/>
    </location>
</feature>
<evidence type="ECO:0000256" key="2">
    <source>
        <dbReference type="ARBA" id="ARBA00004638"/>
    </source>
</evidence>
<evidence type="ECO:0000256" key="8">
    <source>
        <dbReference type="ARBA" id="ARBA00022737"/>
    </source>
</evidence>
<dbReference type="PRINTS" id="PR00779">
    <property type="entry name" value="INSP3RECEPTR"/>
</dbReference>
<dbReference type="GO" id="GO:0005220">
    <property type="term" value="F:inositol 1,4,5-trisphosphate-gated calcium channel activity"/>
    <property type="evidence" value="ECO:0007669"/>
    <property type="project" value="UniProtKB-UniRule"/>
</dbReference>
<dbReference type="Proteomes" id="UP000264820">
    <property type="component" value="Unplaced"/>
</dbReference>
<dbReference type="InterPro" id="IPR000493">
    <property type="entry name" value="InsP3_rcpt"/>
</dbReference>
<evidence type="ECO:0000259" key="23">
    <source>
        <dbReference type="PROSITE" id="PS50919"/>
    </source>
</evidence>
<evidence type="ECO:0000256" key="21">
    <source>
        <dbReference type="RuleBase" id="RU368044"/>
    </source>
</evidence>
<organism evidence="24 25">
    <name type="scientific">Hippocampus comes</name>
    <name type="common">Tiger tail seahorse</name>
    <dbReference type="NCBI Taxonomy" id="109280"/>
    <lineage>
        <taxon>Eukaryota</taxon>
        <taxon>Metazoa</taxon>
        <taxon>Chordata</taxon>
        <taxon>Craniata</taxon>
        <taxon>Vertebrata</taxon>
        <taxon>Euteleostomi</taxon>
        <taxon>Actinopterygii</taxon>
        <taxon>Neopterygii</taxon>
        <taxon>Teleostei</taxon>
        <taxon>Neoteleostei</taxon>
        <taxon>Acanthomorphata</taxon>
        <taxon>Syngnathiaria</taxon>
        <taxon>Syngnathiformes</taxon>
        <taxon>Syngnathoidei</taxon>
        <taxon>Syngnathidae</taxon>
        <taxon>Hippocampus</taxon>
    </lineage>
</organism>
<dbReference type="GO" id="GO:0070679">
    <property type="term" value="F:inositol 1,4,5 trisphosphate binding"/>
    <property type="evidence" value="ECO:0007669"/>
    <property type="project" value="UniProtKB-UniRule"/>
</dbReference>
<keyword evidence="16 21" id="KW-0407">Ion channel</keyword>
<evidence type="ECO:0000256" key="11">
    <source>
        <dbReference type="ARBA" id="ARBA00022989"/>
    </source>
</evidence>
<evidence type="ECO:0000256" key="6">
    <source>
        <dbReference type="ARBA" id="ARBA00022673"/>
    </source>
</evidence>
<reference evidence="24" key="2">
    <citation type="submission" date="2025-09" db="UniProtKB">
        <authorList>
            <consortium name="Ensembl"/>
        </authorList>
    </citation>
    <scope>IDENTIFICATION</scope>
</reference>
<evidence type="ECO:0000256" key="14">
    <source>
        <dbReference type="ARBA" id="ARBA00023170"/>
    </source>
</evidence>
<evidence type="ECO:0000256" key="7">
    <source>
        <dbReference type="ARBA" id="ARBA00022692"/>
    </source>
</evidence>
<comment type="subunit">
    <text evidence="20">Homotetramer. Interacts with CABP1. Interacts with BOK; regulates ITPR2 expression. Interacts with BCL2L10. Interacts with TRPC4. Interacts with CHGA and CHGB.</text>
</comment>
<evidence type="ECO:0000256" key="22">
    <source>
        <dbReference type="SAM" id="MobiDB-lite"/>
    </source>
</evidence>
<dbReference type="InterPro" id="IPR035910">
    <property type="entry name" value="RyR/IP3R_RIH_dom_sf"/>
</dbReference>
<dbReference type="SUPFAM" id="SSF82109">
    <property type="entry name" value="MIR domain"/>
    <property type="match status" value="2"/>
</dbReference>
<keyword evidence="7" id="KW-0812">Transmembrane</keyword>
<evidence type="ECO:0000256" key="5">
    <source>
        <dbReference type="ARBA" id="ARBA00022568"/>
    </source>
</evidence>
<evidence type="ECO:0000313" key="25">
    <source>
        <dbReference type="Proteomes" id="UP000264820"/>
    </source>
</evidence>
<feature type="domain" description="MIR" evidence="23">
    <location>
        <begin position="175"/>
        <end position="231"/>
    </location>
</feature>
<keyword evidence="12 21" id="KW-0406">Ion transport</keyword>
<dbReference type="GeneTree" id="ENSGT00940000155071"/>
<protein>
    <recommendedName>
        <fullName evidence="21">Inositol 1,4,5-trisphosphate receptor</fullName>
    </recommendedName>
</protein>
<dbReference type="InterPro" id="IPR016093">
    <property type="entry name" value="MIR_motif"/>
</dbReference>
<evidence type="ECO:0000256" key="12">
    <source>
        <dbReference type="ARBA" id="ARBA00023065"/>
    </source>
</evidence>
<feature type="region of interest" description="Disordered" evidence="22">
    <location>
        <begin position="1991"/>
        <end position="2017"/>
    </location>
</feature>
<feature type="compositionally biased region" description="Acidic residues" evidence="22">
    <location>
        <begin position="1991"/>
        <end position="2007"/>
    </location>
</feature>
<feature type="region of interest" description="Disordered" evidence="22">
    <location>
        <begin position="1788"/>
        <end position="1810"/>
    </location>
</feature>
<feature type="domain" description="MIR" evidence="23">
    <location>
        <begin position="56"/>
        <end position="110"/>
    </location>
</feature>
<keyword evidence="25" id="KW-1185">Reference proteome</keyword>
<feature type="domain" description="MIR" evidence="23">
    <location>
        <begin position="238"/>
        <end position="302"/>
    </location>
</feature>
<dbReference type="OMA" id="TQELICT"/>
<dbReference type="PANTHER" id="PTHR45816">
    <property type="entry name" value="MIR DOMAIN-CONTAINING PROTEIN"/>
    <property type="match status" value="1"/>
</dbReference>
<dbReference type="GO" id="GO:0005789">
    <property type="term" value="C:endoplasmic reticulum membrane"/>
    <property type="evidence" value="ECO:0007669"/>
    <property type="project" value="UniProtKB-SubCell"/>
</dbReference>
<dbReference type="PANTHER" id="PTHR45816:SF2">
    <property type="entry name" value="INOSITOL 1,4,5-TRISPHOSPHATE RECEPTOR"/>
    <property type="match status" value="1"/>
</dbReference>
<dbReference type="SUPFAM" id="SSF48371">
    <property type="entry name" value="ARM repeat"/>
    <property type="match status" value="1"/>
</dbReference>
<dbReference type="InterPro" id="IPR000699">
    <property type="entry name" value="RIH_dom"/>
</dbReference>
<keyword evidence="8" id="KW-0677">Repeat</keyword>
<evidence type="ECO:0000256" key="20">
    <source>
        <dbReference type="ARBA" id="ARBA00061937"/>
    </source>
</evidence>
<comment type="domain">
    <text evidence="21">The ITPR1 structure has a large solenoid CY assembly built around the central helical bundle made of the C-terminal domains from four ITPR1 subunits. The solenoid scaffold includes domains responsible for binding of ligands and regulatory proteins and is connected via an allosteric nexus at the cytosolic-membrane interface to the transmembrane channel assembly. Six transmembrane helices from each subunit form the central ion-conduction pore.</text>
</comment>
<keyword evidence="4 21" id="KW-0813">Transport</keyword>
<comment type="subcellular location">
    <subcellularLocation>
        <location evidence="2">Cytoplasmic vesicle</location>
        <location evidence="2">Secretory vesicle membrane</location>
        <topology evidence="2">Multi-pass membrane protein</topology>
    </subcellularLocation>
    <subcellularLocation>
        <location evidence="1 21">Endoplasmic reticulum membrane</location>
        <topology evidence="1 21">Multi-pass membrane protein</topology>
    </subcellularLocation>
</comment>
<keyword evidence="13 21" id="KW-0472">Membrane</keyword>
<evidence type="ECO:0000256" key="18">
    <source>
        <dbReference type="ARBA" id="ARBA00036634"/>
    </source>
</evidence>
<feature type="compositionally biased region" description="Basic and acidic residues" evidence="22">
    <location>
        <begin position="1788"/>
        <end position="1797"/>
    </location>
</feature>
<dbReference type="Pfam" id="PF08454">
    <property type="entry name" value="RIH_assoc"/>
    <property type="match status" value="1"/>
</dbReference>
<comment type="function">
    <text evidence="19">Inositol 1,4,5-trisphosphate-gated calcium channel that upon inositol 1,4,5-trisphosphate binding transports calcium from the endoplasmic reticulum lumen to cytoplasm. Exists in two states; a long-lived closed state where the channel is essentially 'parked' with only very rare visits to an open state and that ligands facilitate the transition from the 'parked' state into a 'drive' mode represented by periods of bursting activity.</text>
</comment>
<dbReference type="Ensembl" id="ENSHCOT00000028544.1">
    <property type="protein sequence ID" value="ENSHCOP00000028034.1"/>
    <property type="gene ID" value="ENSHCOG00000020407.1"/>
</dbReference>
<evidence type="ECO:0000256" key="13">
    <source>
        <dbReference type="ARBA" id="ARBA00023136"/>
    </source>
</evidence>
<dbReference type="GO" id="GO:0030658">
    <property type="term" value="C:transport vesicle membrane"/>
    <property type="evidence" value="ECO:0007669"/>
    <property type="project" value="UniProtKB-SubCell"/>
</dbReference>
<dbReference type="GO" id="GO:0051209">
    <property type="term" value="P:release of sequestered calcium ion into cytosol"/>
    <property type="evidence" value="ECO:0007669"/>
    <property type="project" value="UniProtKB-UniRule"/>
</dbReference>
<feature type="domain" description="MIR" evidence="23">
    <location>
        <begin position="308"/>
        <end position="364"/>
    </location>
</feature>
<dbReference type="Gene3D" id="2.80.10.50">
    <property type="match status" value="2"/>
</dbReference>
<dbReference type="FunFam" id="2.80.10.50:FF:000002">
    <property type="entry name" value="Inositol 1,4,5-trisphosphate receptor type 2"/>
    <property type="match status" value="1"/>
</dbReference>
<feature type="region of interest" description="Disordered" evidence="22">
    <location>
        <begin position="1058"/>
        <end position="1091"/>
    </location>
</feature>
<dbReference type="FunFam" id="2.80.10.50:FF:000005">
    <property type="entry name" value="Inositol 1,4,5-trisphosphate receptor type 2"/>
    <property type="match status" value="1"/>
</dbReference>
<evidence type="ECO:0000256" key="17">
    <source>
        <dbReference type="ARBA" id="ARBA00023329"/>
    </source>
</evidence>
<dbReference type="SUPFAM" id="SSF100909">
    <property type="entry name" value="IP3 receptor type 1 binding core, domain 2"/>
    <property type="match status" value="2"/>
</dbReference>
<keyword evidence="15 21" id="KW-1071">Ligand-gated ion channel</keyword>
<keyword evidence="17" id="KW-0968">Cytoplasmic vesicle</keyword>
<keyword evidence="6 21" id="KW-0107">Calcium channel</keyword>
<dbReference type="InterPro" id="IPR016024">
    <property type="entry name" value="ARM-type_fold"/>
</dbReference>
<name>A0A3Q2ZNF4_HIPCM</name>
<evidence type="ECO:0000256" key="10">
    <source>
        <dbReference type="ARBA" id="ARBA00022837"/>
    </source>
</evidence>
<dbReference type="Gene3D" id="1.25.10.30">
    <property type="entry name" value="IP3 receptor type 1 binding core, RIH domain"/>
    <property type="match status" value="1"/>
</dbReference>
<evidence type="ECO:0000256" key="16">
    <source>
        <dbReference type="ARBA" id="ARBA00023303"/>
    </source>
</evidence>
<comment type="similarity">
    <text evidence="3 21">Belongs to the InsP3 receptor family.</text>
</comment>
<comment type="catalytic activity">
    <reaction evidence="18">
        <text>Ca(2+)(in) = Ca(2+)(out)</text>
        <dbReference type="Rhea" id="RHEA:29671"/>
        <dbReference type="ChEBI" id="CHEBI:29108"/>
    </reaction>
</comment>
<dbReference type="PROSITE" id="PS50919">
    <property type="entry name" value="MIR"/>
    <property type="match status" value="4"/>
</dbReference>
<dbReference type="Pfam" id="PF01365">
    <property type="entry name" value="RYDR_ITPR"/>
    <property type="match status" value="2"/>
</dbReference>
<dbReference type="STRING" id="109280.ENSHCOP00000028034"/>
<reference evidence="24" key="1">
    <citation type="submission" date="2025-08" db="UniProtKB">
        <authorList>
            <consortium name="Ensembl"/>
        </authorList>
    </citation>
    <scope>IDENTIFICATION</scope>
</reference>
<sequence length="2026" mass="232477">DCLFRLCPMNRYSAQKQFWKAAKPGGNTDTVLLNKLHHAADLEKKQNDSENKKLLGTVIQYGNVIQLLHLKSNKYLTVNKRLPALLEKNAMRVMLDPAGNEGSWFYIQPFYKLRSIGDSVVIGDKVVLNPVNAGQPLHASTHQLVDNPGCNEVNSVNCNTSWKIVLFMKWSDNQEIILKGGDVVRLFHAEQEKFLTCDDHRKKQYVFLRTTGRQSATSATSSKALWEIEVVQHDPCRGGAGYWNSLFRFKHLATGHYLAAELDSEQEALRARLRNVQDKVMYTLVSVPDGNDISSIFELDPTTLRGGDSLVPRNSYVRLRHLCTNTWVHSTNQPIDKEEEKPVMLRIGTSTLKEDKEAFAIVPVSPAEVRDLDFANDASKVLACIAGKLEKGTITQNERRSVTKLLEDLVFFVVDIPNNGQDVLEITVNKPNRERQKLMREQNILKQIFKLLQAPFTDSGDGPMLRLEELADQRHAPFRHICRLCYRVLRHSQQDYRKNQEYIAKQFRFMQKQIGYDVLAEDTITALLHNNRKLLEKHITAAEIDTFVSLVRKNREPRFLDYLSDLCVSMNKSIPVTQELICNAVLDPANADILIETKDERIQITNELKKDEEEVWLFWKDSNKEIRSKSIRELAQDAKDGQKEDQEVISYYRYQLNLFARMCLDRQYLAINKISGQLDVDLILRCMSDEDLPYDLRASFCRMMLHMHVDRDPQEQVTPVKYARLWSEIPSEIDIDDYDNDGTSKDEIKERFSQTMEFVENYLRDVVCQSFPFADKEKNKLTFEVVNLSRNLIYFGFYNFSDLLRLTKILLAILDCVHQMERCYFFFFVFWLYSYVLLGSNVMRSIHGVGELMSQVVLRGGGFLPTASSSSSNGNNTKSQTEPEKQDILVMDTKLKIIEILQFILNVRLDYRISCLLSIFKREFDESNSQSELSVTGTVEGALDFEHIEEQAEGIFGGSEENTPLDLDDHGGRTFLRVLLHLTMHDYPPLVSRALQLLFRHFSQRQEVLQAFKQVQLLVTSQDVENYKQIKFDLDQLRSIVEKSELWVYKRQGPDEVLDTGEGLSAESEHKKVRTNGDSGGAEKPNKPESTSSYNYRVVKEILLRLCRLCVQEGQSGRKSKKQQQRLLRNMGAHAVVLELLQIPYEKGEDLRMQDIMRLAHQFLQNFCAGNQQNQALLHKHINLFLNPGILEAITMQHIFMNNFQLCSEINERVVQHFVHCIETHGRNVQYLKFLQTIVKAENKFIKKCQDIVMAELVNAGEDVLVFYNDRASFQTLVQMMRSERDRMDENSPLMYHIHLVELLAVCTEGKNVYTEIKCNSLLPLDDIVRVVTNEDCIPEVKIAYINFLNHCYVDTEVEMKEIYTSNHMWKLFENFLVDICRVCNNTSDRKHADTILERYVTETVMSIVTTFFSSPFSDQSTTLQTRQPVFVQLLQAVFRVYHCNWLFPVQKGSVENCIKVLSDVAKGRAIAIPVDLDNQVNNLFVKSNNIVQKTAMSWRLSARNAARRDSVVTASRDYRNIIERLQVQRVDLVSSESSRVLTVVGGPPASIGPKIKDIHECTCGRLIKHTKQLLEENEERLCIKVLQTLREMMTKDRGYGEKGEALRQILVNRYYGNFHRSGGRRDSLASFVLGGPGGLSRGEMSLAEVQCHLDKEGASDLVIDLIMNTTSDRVFQESILLAIALLEGGNTTIQRSFFCRLTEDKKSEKFFRVFYDRMKLAQLEIKATVTVNTSDLGNRKRDYDNQDKDTPVRKKARESSVVMTEEVREQLLEASSATKKAFNSYRREADPEDHFTSADGQPSAGDKNQDDGEMSYVIVIMQPILRFLQLLCENHNRDLQNFLRCQNHKNNYNLVCETLQFLDCICGSTTGGLGLLGLYINEKNVALINQTLESLTEYCQGPCHENQNCIATHESNGIDIIIALILNDINPLGKKRMDLVLELKNNASKLLLAIMESRHDSENAERILYNMRPKELVEVIKKAYLQGEVEFEDTKEEEEDGDDEEHDAASPRNVGHNIYILAHQV</sequence>
<dbReference type="FunFam" id="1.25.10.30:FF:000001">
    <property type="entry name" value="Inositol 1,4,5-trisphosphate receptor, type 2"/>
    <property type="match status" value="1"/>
</dbReference>
<keyword evidence="14 21" id="KW-0675">Receptor</keyword>